<dbReference type="PANTHER" id="PTHR47295:SF2">
    <property type="entry name" value="EG45-LIKE DOMAIN CONTAINING PROTEIN 1-RELATED"/>
    <property type="match status" value="1"/>
</dbReference>
<evidence type="ECO:0000313" key="4">
    <source>
        <dbReference type="Proteomes" id="UP000636800"/>
    </source>
</evidence>
<sequence>MNALAVPSKPGIAGYYKAPYITNACGYKLSNATNFFAAIGDELWDDGRSCGQILEVTCVGATNEGVKHPCIEPRLKEQVTVIDHCIGCNGANVADFLLSEEAFRNSADIDAGSIKVEYELLD</sequence>
<keyword evidence="4" id="KW-1185">Reference proteome</keyword>
<dbReference type="SUPFAM" id="SSF50685">
    <property type="entry name" value="Barwin-like endoglucanases"/>
    <property type="match status" value="1"/>
</dbReference>
<dbReference type="InterPro" id="IPR007112">
    <property type="entry name" value="Expansin/allergen_DPBB_dom"/>
</dbReference>
<dbReference type="PROSITE" id="PS50842">
    <property type="entry name" value="EXPANSIN_EG45"/>
    <property type="match status" value="1"/>
</dbReference>
<dbReference type="Gene3D" id="2.40.40.10">
    <property type="entry name" value="RlpA-like domain"/>
    <property type="match status" value="1"/>
</dbReference>
<evidence type="ECO:0000259" key="1">
    <source>
        <dbReference type="PROSITE" id="PS50842"/>
    </source>
</evidence>
<evidence type="ECO:0000313" key="3">
    <source>
        <dbReference type="EMBL" id="KAG0483981.1"/>
    </source>
</evidence>
<dbReference type="Proteomes" id="UP000636800">
    <property type="component" value="Chromosome 5"/>
</dbReference>
<dbReference type="CDD" id="cd22269">
    <property type="entry name" value="DPBB_EG45-like"/>
    <property type="match status" value="1"/>
</dbReference>
<dbReference type="InterPro" id="IPR036908">
    <property type="entry name" value="RlpA-like_sf"/>
</dbReference>
<dbReference type="Pfam" id="PF03330">
    <property type="entry name" value="DPBB_1"/>
    <property type="match status" value="1"/>
</dbReference>
<dbReference type="GO" id="GO:0048046">
    <property type="term" value="C:apoplast"/>
    <property type="evidence" value="ECO:0007669"/>
    <property type="project" value="InterPro"/>
</dbReference>
<dbReference type="EMBL" id="JADCNM010000005">
    <property type="protein sequence ID" value="KAG0483981.1"/>
    <property type="molecule type" value="Genomic_DNA"/>
</dbReference>
<evidence type="ECO:0000313" key="2">
    <source>
        <dbReference type="EMBL" id="KAG0481577.1"/>
    </source>
</evidence>
<reference evidence="4 5" key="1">
    <citation type="journal article" date="2020" name="Nat. Food">
        <title>A phased Vanilla planifolia genome enables genetic improvement of flavour and production.</title>
        <authorList>
            <person name="Hasing T."/>
            <person name="Tang H."/>
            <person name="Brym M."/>
            <person name="Khazi F."/>
            <person name="Huang T."/>
            <person name="Chambers A.H."/>
        </authorList>
    </citation>
    <scope>NUCLEOTIDE SEQUENCE [LARGE SCALE GENOMIC DNA]</scope>
    <source>
        <tissue evidence="2">Leaf</tissue>
    </source>
</reference>
<dbReference type="PANTHER" id="PTHR47295">
    <property type="entry name" value="EG45-LIKE DOMAIN CONTAINING PROTEIN 1-RELATED"/>
    <property type="match status" value="1"/>
</dbReference>
<proteinExistence type="predicted"/>
<comment type="caution">
    <text evidence="2">The sequence shown here is derived from an EMBL/GenBank/DDBJ whole genome shotgun (WGS) entry which is preliminary data.</text>
</comment>
<dbReference type="OrthoDB" id="623670at2759"/>
<dbReference type="EMBL" id="JADCNL010000005">
    <property type="protein sequence ID" value="KAG0481577.1"/>
    <property type="molecule type" value="Genomic_DNA"/>
</dbReference>
<organism evidence="2 4">
    <name type="scientific">Vanilla planifolia</name>
    <name type="common">Vanilla</name>
    <dbReference type="NCBI Taxonomy" id="51239"/>
    <lineage>
        <taxon>Eukaryota</taxon>
        <taxon>Viridiplantae</taxon>
        <taxon>Streptophyta</taxon>
        <taxon>Embryophyta</taxon>
        <taxon>Tracheophyta</taxon>
        <taxon>Spermatophyta</taxon>
        <taxon>Magnoliopsida</taxon>
        <taxon>Liliopsida</taxon>
        <taxon>Asparagales</taxon>
        <taxon>Orchidaceae</taxon>
        <taxon>Vanilloideae</taxon>
        <taxon>Vanilleae</taxon>
        <taxon>Vanilla</taxon>
    </lineage>
</organism>
<gene>
    <name evidence="3" type="ORF">HPP92_012065</name>
    <name evidence="2" type="ORF">HPP92_012435</name>
</gene>
<evidence type="ECO:0000313" key="5">
    <source>
        <dbReference type="Proteomes" id="UP000639772"/>
    </source>
</evidence>
<dbReference type="InterPro" id="IPR044206">
    <property type="entry name" value="EGC1/2"/>
</dbReference>
<dbReference type="Proteomes" id="UP000639772">
    <property type="component" value="Unassembled WGS sequence"/>
</dbReference>
<accession>A0A835R7R0</accession>
<name>A0A835R7R0_VANPL</name>
<dbReference type="AlphaFoldDB" id="A0A835R7R0"/>
<dbReference type="GO" id="GO:0009627">
    <property type="term" value="P:systemic acquired resistance"/>
    <property type="evidence" value="ECO:0007669"/>
    <property type="project" value="InterPro"/>
</dbReference>
<dbReference type="InterPro" id="IPR009009">
    <property type="entry name" value="RlpA-like_DPBB"/>
</dbReference>
<feature type="domain" description="Expansin-like EG45" evidence="1">
    <location>
        <begin position="22"/>
        <end position="122"/>
    </location>
</feature>
<protein>
    <recommendedName>
        <fullName evidence="1">Expansin-like EG45 domain-containing protein</fullName>
    </recommendedName>
</protein>